<feature type="transmembrane region" description="Helical" evidence="11">
    <location>
        <begin position="143"/>
        <end position="162"/>
    </location>
</feature>
<keyword evidence="13" id="KW-1185">Reference proteome</keyword>
<keyword evidence="5" id="KW-0762">Sugar transport</keyword>
<protein>
    <recommendedName>
        <fullName evidence="10">Xylose transport system permease protein XylH</fullName>
    </recommendedName>
</protein>
<evidence type="ECO:0000256" key="10">
    <source>
        <dbReference type="ARBA" id="ARBA00035686"/>
    </source>
</evidence>
<keyword evidence="7 11" id="KW-1133">Transmembrane helix</keyword>
<evidence type="ECO:0000256" key="9">
    <source>
        <dbReference type="ARBA" id="ARBA00035611"/>
    </source>
</evidence>
<comment type="subcellular location">
    <subcellularLocation>
        <location evidence="1">Cell membrane</location>
        <topology evidence="1">Multi-pass membrane protein</topology>
    </subcellularLocation>
</comment>
<dbReference type="CDD" id="cd06579">
    <property type="entry name" value="TM_PBP1_transp_AraH_like"/>
    <property type="match status" value="1"/>
</dbReference>
<feature type="transmembrane region" description="Helical" evidence="11">
    <location>
        <begin position="113"/>
        <end position="131"/>
    </location>
</feature>
<evidence type="ECO:0000256" key="7">
    <source>
        <dbReference type="ARBA" id="ARBA00022989"/>
    </source>
</evidence>
<keyword evidence="4" id="KW-0997">Cell inner membrane</keyword>
<feature type="transmembrane region" description="Helical" evidence="11">
    <location>
        <begin position="293"/>
        <end position="310"/>
    </location>
</feature>
<dbReference type="RefSeq" id="WP_337092880.1">
    <property type="nucleotide sequence ID" value="NZ_JAPYKO010000005.1"/>
</dbReference>
<dbReference type="Proteomes" id="UP001366503">
    <property type="component" value="Unassembled WGS sequence"/>
</dbReference>
<evidence type="ECO:0000256" key="8">
    <source>
        <dbReference type="ARBA" id="ARBA00023136"/>
    </source>
</evidence>
<evidence type="ECO:0000256" key="1">
    <source>
        <dbReference type="ARBA" id="ARBA00004651"/>
    </source>
</evidence>
<evidence type="ECO:0000256" key="2">
    <source>
        <dbReference type="ARBA" id="ARBA00022448"/>
    </source>
</evidence>
<keyword evidence="8 11" id="KW-0472">Membrane</keyword>
<gene>
    <name evidence="12" type="ORF">O7A05_10130</name>
</gene>
<feature type="transmembrane region" description="Helical" evidence="11">
    <location>
        <begin position="348"/>
        <end position="367"/>
    </location>
</feature>
<dbReference type="EMBL" id="JAPYKO010000005">
    <property type="protein sequence ID" value="MEI9402514.1"/>
    <property type="molecule type" value="Genomic_DNA"/>
</dbReference>
<evidence type="ECO:0000256" key="6">
    <source>
        <dbReference type="ARBA" id="ARBA00022692"/>
    </source>
</evidence>
<comment type="function">
    <text evidence="9">Part of the binding-protein-dependent transport system for D-xylose. Probably responsible for the translocation of the substrate across the membrane.</text>
</comment>
<organism evidence="12 13">
    <name type="scientific">Mesorhizobium argentiipisi</name>
    <dbReference type="NCBI Taxonomy" id="3015175"/>
    <lineage>
        <taxon>Bacteria</taxon>
        <taxon>Pseudomonadati</taxon>
        <taxon>Pseudomonadota</taxon>
        <taxon>Alphaproteobacteria</taxon>
        <taxon>Hyphomicrobiales</taxon>
        <taxon>Phyllobacteriaceae</taxon>
        <taxon>Mesorhizobium</taxon>
    </lineage>
</organism>
<evidence type="ECO:0000256" key="3">
    <source>
        <dbReference type="ARBA" id="ARBA00022475"/>
    </source>
</evidence>
<evidence type="ECO:0000313" key="12">
    <source>
        <dbReference type="EMBL" id="MEI9402514.1"/>
    </source>
</evidence>
<proteinExistence type="predicted"/>
<feature type="transmembrane region" description="Helical" evidence="11">
    <location>
        <begin position="33"/>
        <end position="53"/>
    </location>
</feature>
<keyword evidence="3" id="KW-1003">Cell membrane</keyword>
<feature type="transmembrane region" description="Helical" evidence="11">
    <location>
        <begin position="182"/>
        <end position="203"/>
    </location>
</feature>
<name>A0ABU8KCJ0_9HYPH</name>
<feature type="transmembrane region" description="Helical" evidence="11">
    <location>
        <begin position="322"/>
        <end position="341"/>
    </location>
</feature>
<feature type="transmembrane region" description="Helical" evidence="11">
    <location>
        <begin position="65"/>
        <end position="83"/>
    </location>
</feature>
<evidence type="ECO:0000256" key="11">
    <source>
        <dbReference type="SAM" id="Phobius"/>
    </source>
</evidence>
<dbReference type="PANTHER" id="PTHR32196">
    <property type="entry name" value="ABC TRANSPORTER PERMEASE PROTEIN YPHD-RELATED-RELATED"/>
    <property type="match status" value="1"/>
</dbReference>
<feature type="transmembrane region" description="Helical" evidence="11">
    <location>
        <begin position="90"/>
        <end position="107"/>
    </location>
</feature>
<feature type="transmembrane region" description="Helical" evidence="11">
    <location>
        <begin position="245"/>
        <end position="262"/>
    </location>
</feature>
<reference evidence="12 13" key="1">
    <citation type="submission" date="2022-12" db="EMBL/GenBank/DDBJ databases">
        <authorList>
            <person name="Muema E."/>
        </authorList>
    </citation>
    <scope>NUCLEOTIDE SEQUENCE [LARGE SCALE GENOMIC DNA]</scope>
    <source>
        <strain evidence="13">1330</strain>
    </source>
</reference>
<feature type="transmembrane region" description="Helical" evidence="11">
    <location>
        <begin position="215"/>
        <end position="239"/>
    </location>
</feature>
<accession>A0ABU8KCJ0</accession>
<keyword evidence="2" id="KW-0813">Transport</keyword>
<feature type="transmembrane region" description="Helical" evidence="11">
    <location>
        <begin position="373"/>
        <end position="393"/>
    </location>
</feature>
<evidence type="ECO:0000313" key="13">
    <source>
        <dbReference type="Proteomes" id="UP001366503"/>
    </source>
</evidence>
<dbReference type="InterPro" id="IPR001851">
    <property type="entry name" value="ABC_transp_permease"/>
</dbReference>
<evidence type="ECO:0000256" key="5">
    <source>
        <dbReference type="ARBA" id="ARBA00022597"/>
    </source>
</evidence>
<dbReference type="PANTHER" id="PTHR32196:SF32">
    <property type="entry name" value="XYLOSE TRANSPORT SYSTEM PERMEASE PROTEIN XYLH"/>
    <property type="match status" value="1"/>
</dbReference>
<comment type="caution">
    <text evidence="12">The sequence shown here is derived from an EMBL/GenBank/DDBJ whole genome shotgun (WGS) entry which is preliminary data.</text>
</comment>
<sequence>MNAKAAASAVSTQNVAATAAPSRQSLEAERSNWRIIILILATVAIWIGFHIWTGVFISPRNLSNLAVQAAITAVIAAGLCWLLVAREIDLSVGSLLAMCGVLCMLLMQKAGLGAYPTILIVLLVGVGVGLLQGGFRVTLGIPSFIITLAGFSWLRGLAYVLSGAETLSGAGDTFYDIANGEFPVTTSLVIILVLAAIHLYGWVRAYTGLLGPQRYDLRAVNLVILALSLCAAGLSIWVFATRSGIPYPLAFLALVVFVMEYASRHTRFGRYVYAIGGNPTSAKRAGIKVDRTILALFGLMGALTAVAATIQTSRLDAGPPNVGLFVNLSALSAAIIGGTSLFGGEGRVLGTVIGALLMASITNGLSLAGVDTFYQMIITGGLLIVAVSADHAAQRRPR</sequence>
<evidence type="ECO:0000256" key="4">
    <source>
        <dbReference type="ARBA" id="ARBA00022519"/>
    </source>
</evidence>
<keyword evidence="6 11" id="KW-0812">Transmembrane</keyword>
<dbReference type="Pfam" id="PF02653">
    <property type="entry name" value="BPD_transp_2"/>
    <property type="match status" value="1"/>
</dbReference>